<reference evidence="1 2" key="1">
    <citation type="submission" date="2024-04" db="EMBL/GenBank/DDBJ databases">
        <title>Flavobacterium sp. DGU38 16S ribosomal RNA gene Genome sequencing and assembly.</title>
        <authorList>
            <person name="Park S."/>
        </authorList>
    </citation>
    <scope>NUCLEOTIDE SEQUENCE [LARGE SCALE GENOMIC DNA]</scope>
    <source>
        <strain evidence="1 2">DGU38</strain>
    </source>
</reference>
<evidence type="ECO:0000313" key="1">
    <source>
        <dbReference type="EMBL" id="MEL1252220.1"/>
    </source>
</evidence>
<keyword evidence="2" id="KW-1185">Reference proteome</keyword>
<protein>
    <submittedName>
        <fullName evidence="1">Uncharacterized protein</fullName>
    </submittedName>
</protein>
<dbReference type="EMBL" id="JBBYHS010000001">
    <property type="protein sequence ID" value="MEL1252220.1"/>
    <property type="molecule type" value="Genomic_DNA"/>
</dbReference>
<proteinExistence type="predicted"/>
<name>A0ABU9IJ57_9FLAO</name>
<sequence>MKMEYGKIINELEVKLNNITDDKYSLEGLVNMGIEKLAQLNYAFEKASLAEARDLIGLIYPENFTFKNNQFQTARVNEITTAIYVVNKELQHKKKGTKDDFNLLSRRVTFSSQFTNHFMNDLKKLAYFQMNL</sequence>
<comment type="caution">
    <text evidence="1">The sequence shown here is derived from an EMBL/GenBank/DDBJ whole genome shotgun (WGS) entry which is preliminary data.</text>
</comment>
<dbReference type="Proteomes" id="UP001485226">
    <property type="component" value="Unassembled WGS sequence"/>
</dbReference>
<gene>
    <name evidence="1" type="ORF">AAEO57_00425</name>
</gene>
<accession>A0ABU9IJ57</accession>
<evidence type="ECO:0000313" key="2">
    <source>
        <dbReference type="Proteomes" id="UP001485226"/>
    </source>
</evidence>
<organism evidence="1 2">
    <name type="scientific">Flavobacterium calami</name>
    <dbReference type="NCBI Taxonomy" id="3139144"/>
    <lineage>
        <taxon>Bacteria</taxon>
        <taxon>Pseudomonadati</taxon>
        <taxon>Bacteroidota</taxon>
        <taxon>Flavobacteriia</taxon>
        <taxon>Flavobacteriales</taxon>
        <taxon>Flavobacteriaceae</taxon>
        <taxon>Flavobacterium</taxon>
    </lineage>
</organism>